<dbReference type="GO" id="GO:0036396">
    <property type="term" value="C:RNA N6-methyladenosine methyltransferase complex"/>
    <property type="evidence" value="ECO:0007669"/>
    <property type="project" value="TreeGrafter"/>
</dbReference>
<feature type="region of interest" description="Disordered" evidence="1">
    <location>
        <begin position="1"/>
        <end position="133"/>
    </location>
</feature>
<evidence type="ECO:0000313" key="3">
    <source>
        <dbReference type="Proteomes" id="UP001431783"/>
    </source>
</evidence>
<dbReference type="SUPFAM" id="SSF48371">
    <property type="entry name" value="ARM repeat"/>
    <property type="match status" value="1"/>
</dbReference>
<accession>A0AAW1UT16</accession>
<proteinExistence type="predicted"/>
<dbReference type="InterPro" id="IPR026736">
    <property type="entry name" value="Virilizer"/>
</dbReference>
<reference evidence="2 3" key="1">
    <citation type="submission" date="2023-03" db="EMBL/GenBank/DDBJ databases">
        <title>Genome insight into feeding habits of ladybird beetles.</title>
        <authorList>
            <person name="Li H.-S."/>
            <person name="Huang Y.-H."/>
            <person name="Pang H."/>
        </authorList>
    </citation>
    <scope>NUCLEOTIDE SEQUENCE [LARGE SCALE GENOMIC DNA]</scope>
    <source>
        <strain evidence="2">SYSU_2023b</strain>
        <tissue evidence="2">Whole body</tissue>
    </source>
</reference>
<dbReference type="PANTHER" id="PTHR23185">
    <property type="entry name" value="PROTEIN VIRILIZER HOMOLOG"/>
    <property type="match status" value="1"/>
</dbReference>
<evidence type="ECO:0000313" key="2">
    <source>
        <dbReference type="EMBL" id="KAK9882674.1"/>
    </source>
</evidence>
<feature type="compositionally biased region" description="Basic and acidic residues" evidence="1">
    <location>
        <begin position="7"/>
        <end position="86"/>
    </location>
</feature>
<dbReference type="GO" id="GO:0003723">
    <property type="term" value="F:RNA binding"/>
    <property type="evidence" value="ECO:0007669"/>
    <property type="project" value="TreeGrafter"/>
</dbReference>
<evidence type="ECO:0000256" key="1">
    <source>
        <dbReference type="SAM" id="MobiDB-lite"/>
    </source>
</evidence>
<keyword evidence="3" id="KW-1185">Reference proteome</keyword>
<evidence type="ECO:0008006" key="4">
    <source>
        <dbReference type="Google" id="ProtNLM"/>
    </source>
</evidence>
<dbReference type="Proteomes" id="UP001431783">
    <property type="component" value="Unassembled WGS sequence"/>
</dbReference>
<dbReference type="EMBL" id="JARQZJ010000080">
    <property type="protein sequence ID" value="KAK9882674.1"/>
    <property type="molecule type" value="Genomic_DNA"/>
</dbReference>
<organism evidence="2 3">
    <name type="scientific">Henosepilachna vigintioctopunctata</name>
    <dbReference type="NCBI Taxonomy" id="420089"/>
    <lineage>
        <taxon>Eukaryota</taxon>
        <taxon>Metazoa</taxon>
        <taxon>Ecdysozoa</taxon>
        <taxon>Arthropoda</taxon>
        <taxon>Hexapoda</taxon>
        <taxon>Insecta</taxon>
        <taxon>Pterygota</taxon>
        <taxon>Neoptera</taxon>
        <taxon>Endopterygota</taxon>
        <taxon>Coleoptera</taxon>
        <taxon>Polyphaga</taxon>
        <taxon>Cucujiformia</taxon>
        <taxon>Coccinelloidea</taxon>
        <taxon>Coccinellidae</taxon>
        <taxon>Epilachninae</taxon>
        <taxon>Epilachnini</taxon>
        <taxon>Henosepilachna</taxon>
    </lineage>
</organism>
<dbReference type="InterPro" id="IPR016024">
    <property type="entry name" value="ARM-type_fold"/>
</dbReference>
<protein>
    <recommendedName>
        <fullName evidence="4">Virilizer N-terminal domain-containing protein</fullName>
    </recommendedName>
</protein>
<feature type="compositionally biased region" description="Basic and acidic residues" evidence="1">
    <location>
        <begin position="116"/>
        <end position="133"/>
    </location>
</feature>
<feature type="region of interest" description="Disordered" evidence="1">
    <location>
        <begin position="1425"/>
        <end position="1445"/>
    </location>
</feature>
<feature type="compositionally biased region" description="Basic and acidic residues" evidence="1">
    <location>
        <begin position="1425"/>
        <end position="1434"/>
    </location>
</feature>
<name>A0AAW1UT16_9CUCU</name>
<comment type="caution">
    <text evidence="2">The sequence shown here is derived from an EMBL/GenBank/DDBJ whole genome shotgun (WGS) entry which is preliminary data.</text>
</comment>
<gene>
    <name evidence="2" type="ORF">WA026_022725</name>
</gene>
<dbReference type="PANTHER" id="PTHR23185:SF0">
    <property type="entry name" value="PROTEIN VIRILIZER HOMOLOG"/>
    <property type="match status" value="1"/>
</dbReference>
<sequence length="1537" mass="176988">MMYEKAVNIERDHRSDSDKRDRDKVYSSGQSRDRERQPRDYRGSPRDSEHDRGTDRDRARDRSYKHDDSCRRSYGRSEDKEREDRKRPRTPPIMSPKRPKTPHEIAENASETDITEELHEKKGVKNTPEEREQQINPIVEEPSKLDIEEFEPILSDEDILDDNDQFHELSEEYNEIAENEELFRMFVPGSTDLVTYVASKQYKVSSSSLEITENFKITIGICDDFFKSSITKYVSEEFNKLNTEIKEEFIHLCEKLISTIGSVKNFILINELYNEIRNVSTSEWNDADNEIADQIRYIFETTSDWLKIALNYDLANSQDQAIYKIRHIKCGLRIAQFCFESDIFVTHLLKKNFNIFKVLLDLYKQEYMAPSIKLMILRALDISLIHKSSMETFLEVKNENSIKQNGYSREEFKGNYVILLNHLRHNTSVRLKFSLCSIIRKINLYEIFTEFQSVILKLKNSESNVSTSEINLISKFLEQILQYLRIGQFTLTQPRRFLPVASQFDIVRENVKNILVEYFEMFNFIEYIVFLLAHSLLSNLPIIKIPILEVISNLSETYDGIKYLSSHSEAMNILLKYLLQTDEEVQFSIQNGIDLKSHSLGVLLSYRLKSYWHIARLLDVAPNLNFDLSSSDILNELHGLFCLTLPVVGKIAVAGVLGMTDNFKCITQFVNVKEKPENQSLKIKKSPGILYIIDLVHLVIMHSTNTHVIEKYSKEILHLVSYDGQQDVCSIKLNSIGSYMSPIENQTLSYDNISPFVEIIQKEIDNITEKPEEIITSLRIIYDFGISKYSNNFSITENPFNSYVELKYKHVILQLFSLDGVALITKILQKLCDHYKQPSLHSSSFMSQQGLLTIEIVQPCIMLLKQMLTYAIQCRNTNFKDLTAVPVLLQSYNLLLSYPVDSPHYVKCSKVRENIVDTLLVYTQPISDEIHEKDTLNKTLWSMMCREVIQYISLAPCTFVSGLLVFSELLPLPLPIQTNEELQEKDTSWMINLRKLWAAHLHPHNSLIQEFVNKLCTTSNQSLLNLLRRICVQISDLAANSSLMIARGILDAVCEEIMPKDNTKVTCTPHLARLLNFLACLVTHSTLKCAVLSLLQTNSVSQADQKYVSLISFFIQILKINNQTSYYVQCQECILSTIQSFCDVEISLLQNPMELTSNIYISNALPVREHLINFIEIISEHLSAANSYVTYLPAVRTILLLTEHDYGFYHLREIFARKPGLFSVLLEKLSTNFSKDSPEYVSVLNTLTEFFFVSVTIEEVVGPMSYSPRTMKFTVGEMKSLLGWKNVKSENKEPLEVLKESLEGVAAEDTTFEGLLEKFTGLINLLNSEIISDSEEIYSEPILPNPEPLLVQFTRRVVYNCTDTFNERLTAEYWLSVPNEETDSEVDNITMDLAEISKQNLSDEFNLIREIEILCRISSVGLTEKEKKSDDQKMKKPSVGPLRTRGFPRMVQQRPDLFRSRPPNTSRPPSLHVDDFVALETCGAQPTGPTGYNKISRELMSSRNPRGTRGRAFIASERAVQYRQMSWWGSGFGRVPY</sequence>